<dbReference type="PANTHER" id="PTHR11941">
    <property type="entry name" value="ENOYL-COA HYDRATASE-RELATED"/>
    <property type="match status" value="1"/>
</dbReference>
<evidence type="ECO:0000313" key="4">
    <source>
        <dbReference type="EMBL" id="SUZ71448.1"/>
    </source>
</evidence>
<evidence type="ECO:0000256" key="3">
    <source>
        <dbReference type="SAM" id="MobiDB-lite"/>
    </source>
</evidence>
<feature type="region of interest" description="Disordered" evidence="3">
    <location>
        <begin position="247"/>
        <end position="267"/>
    </location>
</feature>
<dbReference type="EMBL" id="UINC01001122">
    <property type="protein sequence ID" value="SUZ71448.1"/>
    <property type="molecule type" value="Genomic_DNA"/>
</dbReference>
<reference evidence="4" key="1">
    <citation type="submission" date="2018-05" db="EMBL/GenBank/DDBJ databases">
        <authorList>
            <person name="Lanie J.A."/>
            <person name="Ng W.-L."/>
            <person name="Kazmierczak K.M."/>
            <person name="Andrzejewski T.M."/>
            <person name="Davidsen T.M."/>
            <person name="Wayne K.J."/>
            <person name="Tettelin H."/>
            <person name="Glass J.I."/>
            <person name="Rusch D."/>
            <person name="Podicherti R."/>
            <person name="Tsui H.-C.T."/>
            <person name="Winkler M.E."/>
        </authorList>
    </citation>
    <scope>NUCLEOTIDE SEQUENCE</scope>
</reference>
<comment type="similarity">
    <text evidence="1">Belongs to the enoyl-CoA hydratase/isomerase family.</text>
</comment>
<dbReference type="Gene3D" id="1.10.12.10">
    <property type="entry name" value="Lyase 2-enoyl-coa Hydratase, Chain A, domain 2"/>
    <property type="match status" value="1"/>
</dbReference>
<dbReference type="SUPFAM" id="SSF52096">
    <property type="entry name" value="ClpP/crotonase"/>
    <property type="match status" value="1"/>
</dbReference>
<keyword evidence="2" id="KW-0456">Lyase</keyword>
<dbReference type="InterPro" id="IPR001753">
    <property type="entry name" value="Enoyl-CoA_hydra/iso"/>
</dbReference>
<dbReference type="Pfam" id="PF00378">
    <property type="entry name" value="ECH_1"/>
    <property type="match status" value="1"/>
</dbReference>
<dbReference type="InterPro" id="IPR029045">
    <property type="entry name" value="ClpP/crotonase-like_dom_sf"/>
</dbReference>
<dbReference type="InterPro" id="IPR014748">
    <property type="entry name" value="Enoyl-CoA_hydra_C"/>
</dbReference>
<evidence type="ECO:0000256" key="2">
    <source>
        <dbReference type="ARBA" id="ARBA00023239"/>
    </source>
</evidence>
<dbReference type="PANTHER" id="PTHR11941:SF54">
    <property type="entry name" value="ENOYL-COA HYDRATASE, MITOCHONDRIAL"/>
    <property type="match status" value="1"/>
</dbReference>
<feature type="compositionally biased region" description="Basic and acidic residues" evidence="3">
    <location>
        <begin position="256"/>
        <end position="267"/>
    </location>
</feature>
<evidence type="ECO:0008006" key="5">
    <source>
        <dbReference type="Google" id="ProtNLM"/>
    </source>
</evidence>
<protein>
    <recommendedName>
        <fullName evidence="5">Crotonobetainyl-CoA hydratase</fullName>
    </recommendedName>
</protein>
<gene>
    <name evidence="4" type="ORF">METZ01_LOCUS24302</name>
</gene>
<dbReference type="GO" id="GO:0016829">
    <property type="term" value="F:lyase activity"/>
    <property type="evidence" value="ECO:0007669"/>
    <property type="project" value="UniProtKB-KW"/>
</dbReference>
<proteinExistence type="inferred from homology"/>
<dbReference type="GO" id="GO:0006635">
    <property type="term" value="P:fatty acid beta-oxidation"/>
    <property type="evidence" value="ECO:0007669"/>
    <property type="project" value="TreeGrafter"/>
</dbReference>
<evidence type="ECO:0000256" key="1">
    <source>
        <dbReference type="ARBA" id="ARBA00005254"/>
    </source>
</evidence>
<dbReference type="AlphaFoldDB" id="A0A381PXW9"/>
<dbReference type="Gene3D" id="3.90.226.10">
    <property type="entry name" value="2-enoyl-CoA Hydratase, Chain A, domain 1"/>
    <property type="match status" value="1"/>
</dbReference>
<dbReference type="CDD" id="cd06558">
    <property type="entry name" value="crotonase-like"/>
    <property type="match status" value="1"/>
</dbReference>
<sequence>MTDAHDASRSPVSTRIHDGVLEVVLDRPKANAIDAAASRELGRVFAGFRDDPSLRVAVFTGAGDRFFSAGWDLGAAAAGEEFEADYGEGGFGGFGELPGRNKPVVCAVNGLAVGGGFEIAMAAEFVLAADHAQFFLPETSLGIIPDVGAIRLPRMLPPVVANEVLFGGRRLDAMEAERWGLVNRVVPASDLRDAALELAGRIAAAAPLAVEAVMAIDRATRQLSTDEAFVHLRSGDLEAYGRMLTSEDAQEGPRAFAEKRDPHWQGR</sequence>
<organism evidence="4">
    <name type="scientific">marine metagenome</name>
    <dbReference type="NCBI Taxonomy" id="408172"/>
    <lineage>
        <taxon>unclassified sequences</taxon>
        <taxon>metagenomes</taxon>
        <taxon>ecological metagenomes</taxon>
    </lineage>
</organism>
<accession>A0A381PXW9</accession>
<dbReference type="FunFam" id="3.90.226.10:FF:000009">
    <property type="entry name" value="Carnitinyl-CoA dehydratase"/>
    <property type="match status" value="1"/>
</dbReference>
<name>A0A381PXW9_9ZZZZ</name>